<dbReference type="InterPro" id="IPR011761">
    <property type="entry name" value="ATP-grasp"/>
</dbReference>
<dbReference type="InterPro" id="IPR036565">
    <property type="entry name" value="Mur-like_cat_sf"/>
</dbReference>
<evidence type="ECO:0000256" key="4">
    <source>
        <dbReference type="ARBA" id="ARBA00011738"/>
    </source>
</evidence>
<evidence type="ECO:0000256" key="6">
    <source>
        <dbReference type="ARBA" id="ARBA00013005"/>
    </source>
</evidence>
<evidence type="ECO:0000256" key="13">
    <source>
        <dbReference type="ARBA" id="ARBA00048425"/>
    </source>
</evidence>
<proteinExistence type="inferred from homology"/>
<dbReference type="SUPFAM" id="SSF53244">
    <property type="entry name" value="MurD-like peptide ligases, peptide-binding domain"/>
    <property type="match status" value="1"/>
</dbReference>
<evidence type="ECO:0000256" key="12">
    <source>
        <dbReference type="ARBA" id="ARBA00048094"/>
    </source>
</evidence>
<comment type="pathway">
    <text evidence="2">Cell wall biogenesis; peptidoglycan biosynthesis.</text>
</comment>
<dbReference type="PROSITE" id="PS50975">
    <property type="entry name" value="ATP_GRASP"/>
    <property type="match status" value="1"/>
</dbReference>
<evidence type="ECO:0000256" key="1">
    <source>
        <dbReference type="ARBA" id="ARBA00003184"/>
    </source>
</evidence>
<dbReference type="Pfam" id="PF18921">
    <property type="entry name" value="Cyanophycin_syn"/>
    <property type="match status" value="1"/>
</dbReference>
<dbReference type="Pfam" id="PF02875">
    <property type="entry name" value="Mur_ligase_C"/>
    <property type="match status" value="1"/>
</dbReference>
<evidence type="ECO:0000256" key="11">
    <source>
        <dbReference type="ARBA" id="ARBA00031353"/>
    </source>
</evidence>
<evidence type="ECO:0000256" key="8">
    <source>
        <dbReference type="ARBA" id="ARBA00022598"/>
    </source>
</evidence>
<comment type="subunit">
    <text evidence="4">Homodimer.</text>
</comment>
<name>A0A919S1M1_9CLOT</name>
<evidence type="ECO:0000256" key="9">
    <source>
        <dbReference type="ARBA" id="ARBA00022741"/>
    </source>
</evidence>
<comment type="similarity">
    <text evidence="3">In the C-terminal section; belongs to the MurCDEF family.</text>
</comment>
<dbReference type="EMBL" id="BOPZ01000020">
    <property type="protein sequence ID" value="GIM29651.1"/>
    <property type="molecule type" value="Genomic_DNA"/>
</dbReference>
<dbReference type="EC" id="6.3.2.30" evidence="5"/>
<dbReference type="NCBIfam" id="NF010623">
    <property type="entry name" value="PRK14016.1"/>
    <property type="match status" value="1"/>
</dbReference>
<dbReference type="GO" id="GO:0071160">
    <property type="term" value="F:cyanophycin synthetase activity (L-aspartate-adding)"/>
    <property type="evidence" value="ECO:0007669"/>
    <property type="project" value="UniProtKB-EC"/>
</dbReference>
<protein>
    <recommendedName>
        <fullName evidence="7">Cyanophycin synthetase</fullName>
        <ecNumber evidence="6">6.3.2.29</ecNumber>
        <ecNumber evidence="5">6.3.2.30</ecNumber>
    </recommendedName>
    <alternativeName>
        <fullName evidence="11">Cyanophycin synthase</fullName>
    </alternativeName>
</protein>
<dbReference type="GO" id="GO:0071161">
    <property type="term" value="F:cyanophycin synthetase activity (L-arginine-adding)"/>
    <property type="evidence" value="ECO:0007669"/>
    <property type="project" value="UniProtKB-EC"/>
</dbReference>
<accession>A0A919S1M1</accession>
<feature type="domain" description="ATP-grasp" evidence="15">
    <location>
        <begin position="218"/>
        <end position="470"/>
    </location>
</feature>
<keyword evidence="17" id="KW-1185">Reference proteome</keyword>
<reference evidence="16" key="1">
    <citation type="submission" date="2021-03" db="EMBL/GenBank/DDBJ databases">
        <title>Taxonomic study of Clostridium polyendosporum from meadow-gley soil under rice.</title>
        <authorList>
            <person name="Kobayashi H."/>
            <person name="Tanizawa Y."/>
            <person name="Yagura M."/>
        </authorList>
    </citation>
    <scope>NUCLEOTIDE SEQUENCE</scope>
    <source>
        <strain evidence="16">JCM 30710</strain>
    </source>
</reference>
<comment type="catalytic activity">
    <reaction evidence="13">
        <text>[L-4-(L-arginin-2-N-yl)aspartate](n) + L-aspartate + ATP = [L-4-(L-arginin-2-N-yl)aspartate](n)-L-aspartate + ADP + phosphate + H(+)</text>
        <dbReference type="Rhea" id="RHEA:13277"/>
        <dbReference type="Rhea" id="RHEA-COMP:13728"/>
        <dbReference type="Rhea" id="RHEA-COMP:13733"/>
        <dbReference type="ChEBI" id="CHEBI:15378"/>
        <dbReference type="ChEBI" id="CHEBI:29991"/>
        <dbReference type="ChEBI" id="CHEBI:30616"/>
        <dbReference type="ChEBI" id="CHEBI:43474"/>
        <dbReference type="ChEBI" id="CHEBI:137986"/>
        <dbReference type="ChEBI" id="CHEBI:137990"/>
        <dbReference type="ChEBI" id="CHEBI:456216"/>
        <dbReference type="EC" id="6.3.2.29"/>
    </reaction>
</comment>
<dbReference type="AlphaFoldDB" id="A0A919S1M1"/>
<keyword evidence="8" id="KW-0436">Ligase</keyword>
<evidence type="ECO:0000256" key="7">
    <source>
        <dbReference type="ARBA" id="ARBA00022036"/>
    </source>
</evidence>
<dbReference type="InterPro" id="IPR036615">
    <property type="entry name" value="Mur_ligase_C_dom_sf"/>
</dbReference>
<evidence type="ECO:0000256" key="10">
    <source>
        <dbReference type="ARBA" id="ARBA00022840"/>
    </source>
</evidence>
<dbReference type="InterPro" id="IPR044019">
    <property type="entry name" value="Cyanophycin_syn_N"/>
</dbReference>
<dbReference type="SUPFAM" id="SSF56059">
    <property type="entry name" value="Glutathione synthetase ATP-binding domain-like"/>
    <property type="match status" value="1"/>
</dbReference>
<dbReference type="InterPro" id="IPR011810">
    <property type="entry name" value="Cya_phycin_syn"/>
</dbReference>
<evidence type="ECO:0000256" key="5">
    <source>
        <dbReference type="ARBA" id="ARBA00012968"/>
    </source>
</evidence>
<keyword evidence="9 14" id="KW-0547">Nucleotide-binding</keyword>
<comment type="catalytic activity">
    <reaction evidence="12">
        <text>[L-4-(L-arginin-2-N-yl)aspartate](n)-L-aspartate + L-arginine + ATP = [L-4-(L-arginin-2-N-yl)aspartate](n+1) + ADP + phosphate + H(+)</text>
        <dbReference type="Rhea" id="RHEA:23888"/>
        <dbReference type="Rhea" id="RHEA-COMP:13732"/>
        <dbReference type="Rhea" id="RHEA-COMP:13733"/>
        <dbReference type="ChEBI" id="CHEBI:15378"/>
        <dbReference type="ChEBI" id="CHEBI:30616"/>
        <dbReference type="ChEBI" id="CHEBI:32682"/>
        <dbReference type="ChEBI" id="CHEBI:43474"/>
        <dbReference type="ChEBI" id="CHEBI:137986"/>
        <dbReference type="ChEBI" id="CHEBI:137990"/>
        <dbReference type="ChEBI" id="CHEBI:456216"/>
        <dbReference type="EC" id="6.3.2.30"/>
    </reaction>
</comment>
<dbReference type="GO" id="GO:0005524">
    <property type="term" value="F:ATP binding"/>
    <property type="evidence" value="ECO:0007669"/>
    <property type="project" value="UniProtKB-UniRule"/>
</dbReference>
<dbReference type="RefSeq" id="WP_212904344.1">
    <property type="nucleotide sequence ID" value="NZ_BOPZ01000020.1"/>
</dbReference>
<evidence type="ECO:0000259" key="15">
    <source>
        <dbReference type="PROSITE" id="PS50975"/>
    </source>
</evidence>
<dbReference type="InterPro" id="IPR013221">
    <property type="entry name" value="Mur_ligase_cen"/>
</dbReference>
<dbReference type="Proteomes" id="UP000679179">
    <property type="component" value="Unassembled WGS sequence"/>
</dbReference>
<evidence type="ECO:0000313" key="17">
    <source>
        <dbReference type="Proteomes" id="UP000679179"/>
    </source>
</evidence>
<sequence length="873" mass="97352">MKLIKEKVYEGRNIYSHKKCLRIDIDLEGYSEIPTKDIPNFNFNLTKLLPELYKHRCGIDEEGGFVKRLEEGTYLAHVCEHTIIAIQNIMGIEVSYGKARVVEGEHYFVVVQYEHKKVALGAVYLVIDLINSLINQKPINFEERVSYLRKTLVEETTGPSTKAICDAAKRRKLPIIKLGESGIYQIGYGKCGRTFGATIGDGTRCIGADISCDKLLTKRLLEYQYIPVAPGEKVFNTINLLQTAEKIGYPVVLKPQFGNKGKGVILNIKSEKELLKVYKVLSDNYKDIIIEKYIKGNDYRICVVNHEVIAVAKRMPPYLIGDGEHNIVDLIKILNSDPRRGESHEKPLTKIKIDENLLECLNKQGVDISSVPLIGEKVLLRENANLSTGGSAIDCTDEICEENRELCIRASKVLGLDICGIDICTEDISKPIYNSGVVVEINAAPGIRMHHFPSEGKSRDVAGSIVDMMYNNNPRNIPVISITGTNGKTTTARLAGYILSLIGYNVGITTTEGIIVGNKYLDYGDDTGPDSARTVLLNRDVDVAVLETARGGIVRSGLGYDLADIGVITNITEDHLGIDEIESMEDLSFVKSLVVEAIKEDGYAVINADDEWSLKILNRVKARKIFFSIKDDNVYLRKSINEGNPGIYIKDNALFVENNNKKYYICAVNEIAITKSGKLKYNVYNAMACCAALVGIGVDYCIISKGLKQFQGDENYNPGRFNEYDINGIKVILDYGHNIDGYKSVLEALKDIPHKNLIGIIGVPGDRSDSSIERIGSICGEAFDYIYIKEDIDSRGRKSGEVAQIILKGINKTVNMKRGVYLVLDELQALKTALTRAKTGDVIIVFFEQFQNLVEYIKQKQYEIFDMKELMEN</sequence>
<dbReference type="PANTHER" id="PTHR23135">
    <property type="entry name" value="MUR LIGASE FAMILY MEMBER"/>
    <property type="match status" value="1"/>
</dbReference>
<dbReference type="Pfam" id="PF08245">
    <property type="entry name" value="Mur_ligase_M"/>
    <property type="match status" value="1"/>
</dbReference>
<dbReference type="Gene3D" id="3.90.190.20">
    <property type="entry name" value="Mur ligase, C-terminal domain"/>
    <property type="match status" value="1"/>
</dbReference>
<dbReference type="NCBIfam" id="TIGR02068">
    <property type="entry name" value="cya_phycin_syn"/>
    <property type="match status" value="1"/>
</dbReference>
<dbReference type="Gene3D" id="3.30.470.20">
    <property type="entry name" value="ATP-grasp fold, B domain"/>
    <property type="match status" value="2"/>
</dbReference>
<evidence type="ECO:0000256" key="2">
    <source>
        <dbReference type="ARBA" id="ARBA00004752"/>
    </source>
</evidence>
<gene>
    <name evidence="16" type="primary">cphA</name>
    <name evidence="16" type="ORF">CPJCM30710_23170</name>
</gene>
<dbReference type="SUPFAM" id="SSF53623">
    <property type="entry name" value="MurD-like peptide ligases, catalytic domain"/>
    <property type="match status" value="1"/>
</dbReference>
<dbReference type="PANTHER" id="PTHR23135:SF18">
    <property type="entry name" value="CYANOPHYCIN SYNTHETASE"/>
    <property type="match status" value="1"/>
</dbReference>
<dbReference type="GO" id="GO:0046872">
    <property type="term" value="F:metal ion binding"/>
    <property type="evidence" value="ECO:0007669"/>
    <property type="project" value="InterPro"/>
</dbReference>
<dbReference type="Gene3D" id="3.40.1190.10">
    <property type="entry name" value="Mur-like, catalytic domain"/>
    <property type="match status" value="1"/>
</dbReference>
<comment type="function">
    <text evidence="1">Catalyzes the ATP-dependent polymerization of arginine and aspartate to multi-L-arginyl-poly-L-aspartic acid (cyanophycin; a water-insoluble reserve polymer).</text>
</comment>
<keyword evidence="10 14" id="KW-0067">ATP-binding</keyword>
<evidence type="ECO:0000256" key="14">
    <source>
        <dbReference type="PROSITE-ProRule" id="PRU00409"/>
    </source>
</evidence>
<dbReference type="InterPro" id="IPR013651">
    <property type="entry name" value="ATP-grasp_RimK-type"/>
</dbReference>
<dbReference type="Pfam" id="PF08443">
    <property type="entry name" value="RimK"/>
    <property type="match status" value="2"/>
</dbReference>
<evidence type="ECO:0000313" key="16">
    <source>
        <dbReference type="EMBL" id="GIM29651.1"/>
    </source>
</evidence>
<organism evidence="16 17">
    <name type="scientific">Clostridium polyendosporum</name>
    <dbReference type="NCBI Taxonomy" id="69208"/>
    <lineage>
        <taxon>Bacteria</taxon>
        <taxon>Bacillati</taxon>
        <taxon>Bacillota</taxon>
        <taxon>Clostridia</taxon>
        <taxon>Eubacteriales</taxon>
        <taxon>Clostridiaceae</taxon>
        <taxon>Clostridium</taxon>
    </lineage>
</organism>
<comment type="caution">
    <text evidence="16">The sequence shown here is derived from an EMBL/GenBank/DDBJ whole genome shotgun (WGS) entry which is preliminary data.</text>
</comment>
<dbReference type="EC" id="6.3.2.29" evidence="6"/>
<dbReference type="InterPro" id="IPR004101">
    <property type="entry name" value="Mur_ligase_C"/>
</dbReference>
<evidence type="ECO:0000256" key="3">
    <source>
        <dbReference type="ARBA" id="ARBA00009060"/>
    </source>
</evidence>